<dbReference type="EMBL" id="OCSU01000002">
    <property type="protein sequence ID" value="SOE80875.1"/>
    <property type="molecule type" value="Genomic_DNA"/>
</dbReference>
<sequence>MTTYDEINDILNEIEIMTIEIREGFVEMNASIDRIEDEIAATSATLKRIDKLVTDRLARNTP</sequence>
<evidence type="ECO:0000313" key="2">
    <source>
        <dbReference type="Proteomes" id="UP000219522"/>
    </source>
</evidence>
<reference evidence="1 2" key="1">
    <citation type="submission" date="2017-09" db="EMBL/GenBank/DDBJ databases">
        <authorList>
            <person name="Varghese N."/>
            <person name="Submissions S."/>
        </authorList>
    </citation>
    <scope>NUCLEOTIDE SEQUENCE [LARGE SCALE GENOMIC DNA]</scope>
    <source>
        <strain evidence="1 2">OK806</strain>
    </source>
</reference>
<keyword evidence="2" id="KW-1185">Reference proteome</keyword>
<comment type="caution">
    <text evidence="1">The sequence shown here is derived from an EMBL/GenBank/DDBJ whole genome shotgun (WGS) entry which is preliminary data.</text>
</comment>
<dbReference type="AlphaFoldDB" id="A0A7Z7N3L7"/>
<proteinExistence type="predicted"/>
<dbReference type="RefSeq" id="WP_097190220.1">
    <property type="nucleotide sequence ID" value="NZ_OCSU01000002.1"/>
</dbReference>
<evidence type="ECO:0000313" key="1">
    <source>
        <dbReference type="EMBL" id="SOE80875.1"/>
    </source>
</evidence>
<name>A0A7Z7N3L7_9BURK</name>
<organism evidence="1 2">
    <name type="scientific">Caballeronia arationis</name>
    <dbReference type="NCBI Taxonomy" id="1777142"/>
    <lineage>
        <taxon>Bacteria</taxon>
        <taxon>Pseudomonadati</taxon>
        <taxon>Pseudomonadota</taxon>
        <taxon>Betaproteobacteria</taxon>
        <taxon>Burkholderiales</taxon>
        <taxon>Burkholderiaceae</taxon>
        <taxon>Caballeronia</taxon>
    </lineage>
</organism>
<dbReference type="Proteomes" id="UP000219522">
    <property type="component" value="Unassembled WGS sequence"/>
</dbReference>
<accession>A0A7Z7N3L7</accession>
<gene>
    <name evidence="1" type="ORF">SAMN05446927_4128</name>
</gene>
<protein>
    <submittedName>
        <fullName evidence="1">Uncharacterized protein</fullName>
    </submittedName>
</protein>